<dbReference type="InterPro" id="IPR016155">
    <property type="entry name" value="Mopterin_synth/thiamin_S_b"/>
</dbReference>
<dbReference type="Gene3D" id="3.10.20.30">
    <property type="match status" value="1"/>
</dbReference>
<comment type="caution">
    <text evidence="1">The sequence shown here is derived from an EMBL/GenBank/DDBJ whole genome shotgun (WGS) entry which is preliminary data.</text>
</comment>
<evidence type="ECO:0000313" key="1">
    <source>
        <dbReference type="EMBL" id="TCP69732.1"/>
    </source>
</evidence>
<dbReference type="EMBL" id="SLXV01000006">
    <property type="protein sequence ID" value="TCP69732.1"/>
    <property type="molecule type" value="Genomic_DNA"/>
</dbReference>
<dbReference type="PANTHER" id="PTHR34472:SF1">
    <property type="entry name" value="SULFUR CARRIER PROTEIN THIS"/>
    <property type="match status" value="1"/>
</dbReference>
<proteinExistence type="predicted"/>
<dbReference type="InterPro" id="IPR003749">
    <property type="entry name" value="ThiS/MoaD-like"/>
</dbReference>
<dbReference type="RefSeq" id="WP_131848073.1">
    <property type="nucleotide sequence ID" value="NZ_SLXV01000006.1"/>
</dbReference>
<dbReference type="Pfam" id="PF02597">
    <property type="entry name" value="ThiS"/>
    <property type="match status" value="1"/>
</dbReference>
<gene>
    <name evidence="1" type="ORF">EDD57_10647</name>
</gene>
<dbReference type="NCBIfam" id="TIGR01683">
    <property type="entry name" value="thiS"/>
    <property type="match status" value="1"/>
</dbReference>
<organism evidence="1 2">
    <name type="scientific">Baia soyae</name>
    <dbReference type="NCBI Taxonomy" id="1544746"/>
    <lineage>
        <taxon>Bacteria</taxon>
        <taxon>Bacillati</taxon>
        <taxon>Bacillota</taxon>
        <taxon>Bacilli</taxon>
        <taxon>Bacillales</taxon>
        <taxon>Thermoactinomycetaceae</taxon>
        <taxon>Baia</taxon>
    </lineage>
</organism>
<evidence type="ECO:0000313" key="2">
    <source>
        <dbReference type="Proteomes" id="UP000294746"/>
    </source>
</evidence>
<dbReference type="InterPro" id="IPR012675">
    <property type="entry name" value="Beta-grasp_dom_sf"/>
</dbReference>
<dbReference type="PANTHER" id="PTHR34472">
    <property type="entry name" value="SULFUR CARRIER PROTEIN THIS"/>
    <property type="match status" value="1"/>
</dbReference>
<accession>A0A4R2SEX8</accession>
<name>A0A4R2SEX8_9BACL</name>
<keyword evidence="2" id="KW-1185">Reference proteome</keyword>
<dbReference type="InterPro" id="IPR010035">
    <property type="entry name" value="Thi_S"/>
</dbReference>
<protein>
    <submittedName>
        <fullName evidence="1">Sulfur carrier protein</fullName>
    </submittedName>
</protein>
<dbReference type="Proteomes" id="UP000294746">
    <property type="component" value="Unassembled WGS sequence"/>
</dbReference>
<dbReference type="CDD" id="cd00565">
    <property type="entry name" value="Ubl_ThiS"/>
    <property type="match status" value="1"/>
</dbReference>
<dbReference type="AlphaFoldDB" id="A0A4R2SEX8"/>
<dbReference type="OrthoDB" id="9798559at2"/>
<dbReference type="SUPFAM" id="SSF54285">
    <property type="entry name" value="MoaD/ThiS"/>
    <property type="match status" value="1"/>
</dbReference>
<reference evidence="1 2" key="1">
    <citation type="submission" date="2019-03" db="EMBL/GenBank/DDBJ databases">
        <title>Genomic Encyclopedia of Type Strains, Phase IV (KMG-IV): sequencing the most valuable type-strain genomes for metagenomic binning, comparative biology and taxonomic classification.</title>
        <authorList>
            <person name="Goeker M."/>
        </authorList>
    </citation>
    <scope>NUCLEOTIDE SEQUENCE [LARGE SCALE GENOMIC DNA]</scope>
    <source>
        <strain evidence="1 2">DSM 46831</strain>
    </source>
</reference>
<sequence>MLYLNDSLREFTPMPETIEQLLIQLSLEKKRLIIEHNGTVILPEQYKDTLLSDRDRIEMIHFVGGG</sequence>